<protein>
    <submittedName>
        <fullName evidence="1">Uncharacterized protein</fullName>
    </submittedName>
</protein>
<dbReference type="EMBL" id="GEDV01011711">
    <property type="protein sequence ID" value="JAP76846.1"/>
    <property type="molecule type" value="Transcribed_RNA"/>
</dbReference>
<reference evidence="1" key="1">
    <citation type="journal article" date="2016" name="Ticks Tick Borne Dis.">
        <title>De novo assembly and annotation of the salivary gland transcriptome of Rhipicephalus appendiculatus male and female ticks during blood feeding.</title>
        <authorList>
            <person name="de Castro M.H."/>
            <person name="de Klerk D."/>
            <person name="Pienaar R."/>
            <person name="Latif A.A."/>
            <person name="Rees D.J."/>
            <person name="Mans B.J."/>
        </authorList>
    </citation>
    <scope>NUCLEOTIDE SEQUENCE</scope>
    <source>
        <tissue evidence="1">Salivary glands</tissue>
    </source>
</reference>
<dbReference type="AlphaFoldDB" id="A0A131YFH1"/>
<proteinExistence type="predicted"/>
<evidence type="ECO:0000313" key="1">
    <source>
        <dbReference type="EMBL" id="JAP76846.1"/>
    </source>
</evidence>
<name>A0A131YFH1_RHIAP</name>
<accession>A0A131YFH1</accession>
<sequence>MLRLHILFCPFPDDFTNYKCSKCVHIYTPPPFNEATMTVPIHLGRPDFCLRVGTLVDVHVSQNQLCVVLKYVRVQKKKTQRKKCKMSKKKRENVERAFRLLSIKNVIIKKKRYVVSYIFVKCSRSCRMHVKPASAHFEVIGRESCSTATTLCFLLRRRFNEQVRRCCRTELVIAALVSGAAVPPCGNSPLQLRNYILRSKQLATEKLVCETILRQGCHVVRCLIVMAAL</sequence>
<organism evidence="1">
    <name type="scientific">Rhipicephalus appendiculatus</name>
    <name type="common">Brown ear tick</name>
    <dbReference type="NCBI Taxonomy" id="34631"/>
    <lineage>
        <taxon>Eukaryota</taxon>
        <taxon>Metazoa</taxon>
        <taxon>Ecdysozoa</taxon>
        <taxon>Arthropoda</taxon>
        <taxon>Chelicerata</taxon>
        <taxon>Arachnida</taxon>
        <taxon>Acari</taxon>
        <taxon>Parasitiformes</taxon>
        <taxon>Ixodida</taxon>
        <taxon>Ixodoidea</taxon>
        <taxon>Ixodidae</taxon>
        <taxon>Rhipicephalinae</taxon>
        <taxon>Rhipicephalus</taxon>
        <taxon>Rhipicephalus</taxon>
    </lineage>
</organism>